<organism evidence="1 2">
    <name type="scientific">Actinomadura chokoriensis</name>
    <dbReference type="NCBI Taxonomy" id="454156"/>
    <lineage>
        <taxon>Bacteria</taxon>
        <taxon>Bacillati</taxon>
        <taxon>Actinomycetota</taxon>
        <taxon>Actinomycetes</taxon>
        <taxon>Streptosporangiales</taxon>
        <taxon>Thermomonosporaceae</taxon>
        <taxon>Actinomadura</taxon>
    </lineage>
</organism>
<reference evidence="1 2" key="1">
    <citation type="submission" date="2023-11" db="EMBL/GenBank/DDBJ databases">
        <title>Actinomadura monticuli sp. nov., isolated from volcanic ash.</title>
        <authorList>
            <person name="Lee S.D."/>
            <person name="Yang H."/>
            <person name="Kim I.S."/>
        </authorList>
    </citation>
    <scope>NUCLEOTIDE SEQUENCE [LARGE SCALE GENOMIC DNA]</scope>
    <source>
        <strain evidence="1 2">DSM 45346</strain>
    </source>
</reference>
<gene>
    <name evidence="1" type="ORF">SM436_07535</name>
</gene>
<dbReference type="EMBL" id="JAXCEH010000003">
    <property type="protein sequence ID" value="MFA1553539.1"/>
    <property type="molecule type" value="Genomic_DNA"/>
</dbReference>
<protein>
    <recommendedName>
        <fullName evidence="3">Transposase</fullName>
    </recommendedName>
</protein>
<dbReference type="Proteomes" id="UP001569904">
    <property type="component" value="Unassembled WGS sequence"/>
</dbReference>
<dbReference type="InterPro" id="IPR059206">
    <property type="entry name" value="Sll1717-like"/>
</dbReference>
<name>A0ABV4QSP1_9ACTN</name>
<accession>A0ABV4QSP1</accession>
<evidence type="ECO:0000313" key="2">
    <source>
        <dbReference type="Proteomes" id="UP001569904"/>
    </source>
</evidence>
<sequence>MRRLQSASLSLKAFGIVEASINAEGSEGALASRQLEVLERGVAAAFDDLDPERAKPMLHFLVDQLEQVWTVDPDSHAMVTGLLLAAKHVTSEYRKAVRCTLFLRSDIYDTLNFGDGDKFHSDEIRITWSQSGLRDLALTRASASLGRVLAPEQFWGEVFPRYVGGEPTADYLFSRCLPRPRDAIQFLTVCRDTAAQQGHRWITEADVVRATLLFSQWKLQDLAKEYLVSYPFLRSLFALFENTGYVVMRSALENRLEAQRDFLHEEFPAYAEHLNPRGVLDALFAVSFLGVKRGNHVVYASGMEAPIQPNETEFHVHPCFRSALNGLGPLELPHFPIAEAAPSSYPAFQQRWIQADVGFGPSRDLRLVTELVRSCETLLRHLSRSDLPTVTRDEISQAIARLLQDAIEKRALLDSGQDVDASAHVVRAANYLSSLAGQLASNGILEVNLPRRFDEESRSLIRAVGGAIGRGGGSSSS</sequence>
<evidence type="ECO:0008006" key="3">
    <source>
        <dbReference type="Google" id="ProtNLM"/>
    </source>
</evidence>
<evidence type="ECO:0000313" key="1">
    <source>
        <dbReference type="EMBL" id="MFA1553539.1"/>
    </source>
</evidence>
<dbReference type="NCBIfam" id="NF047389">
    <property type="entry name" value="ATPase_Sll1717"/>
    <property type="match status" value="1"/>
</dbReference>
<proteinExistence type="predicted"/>
<keyword evidence="2" id="KW-1185">Reference proteome</keyword>
<comment type="caution">
    <text evidence="1">The sequence shown here is derived from an EMBL/GenBank/DDBJ whole genome shotgun (WGS) entry which is preliminary data.</text>
</comment>